<name>A0AAV6W2V5_9LAMI</name>
<dbReference type="InterPro" id="IPR038005">
    <property type="entry name" value="RX-like_CC"/>
</dbReference>
<proteinExistence type="inferred from homology"/>
<dbReference type="Proteomes" id="UP000826271">
    <property type="component" value="Unassembled WGS sequence"/>
</dbReference>
<organism evidence="10 11">
    <name type="scientific">Buddleja alternifolia</name>
    <dbReference type="NCBI Taxonomy" id="168488"/>
    <lineage>
        <taxon>Eukaryota</taxon>
        <taxon>Viridiplantae</taxon>
        <taxon>Streptophyta</taxon>
        <taxon>Embryophyta</taxon>
        <taxon>Tracheophyta</taxon>
        <taxon>Spermatophyta</taxon>
        <taxon>Magnoliopsida</taxon>
        <taxon>eudicotyledons</taxon>
        <taxon>Gunneridae</taxon>
        <taxon>Pentapetalae</taxon>
        <taxon>asterids</taxon>
        <taxon>lamiids</taxon>
        <taxon>Lamiales</taxon>
        <taxon>Scrophulariaceae</taxon>
        <taxon>Buddlejeae</taxon>
        <taxon>Buddleja</taxon>
    </lineage>
</organism>
<keyword evidence="4" id="KW-0547">Nucleotide-binding</keyword>
<dbReference type="Gene3D" id="3.80.10.10">
    <property type="entry name" value="Ribonuclease Inhibitor"/>
    <property type="match status" value="2"/>
</dbReference>
<dbReference type="InterPro" id="IPR058922">
    <property type="entry name" value="WHD_DRP"/>
</dbReference>
<evidence type="ECO:0000313" key="11">
    <source>
        <dbReference type="Proteomes" id="UP000826271"/>
    </source>
</evidence>
<evidence type="ECO:0000256" key="4">
    <source>
        <dbReference type="ARBA" id="ARBA00022741"/>
    </source>
</evidence>
<evidence type="ECO:0000313" key="10">
    <source>
        <dbReference type="EMBL" id="KAG8365471.1"/>
    </source>
</evidence>
<protein>
    <recommendedName>
        <fullName evidence="12">Rx N-terminal domain-containing protein</fullName>
    </recommendedName>
</protein>
<dbReference type="SUPFAM" id="SSF52058">
    <property type="entry name" value="L domain-like"/>
    <property type="match status" value="1"/>
</dbReference>
<evidence type="ECO:0000256" key="1">
    <source>
        <dbReference type="ARBA" id="ARBA00008894"/>
    </source>
</evidence>
<dbReference type="InterPro" id="IPR041118">
    <property type="entry name" value="Rx_N"/>
</dbReference>
<dbReference type="AlphaFoldDB" id="A0AAV6W2V5"/>
<dbReference type="InterPro" id="IPR032675">
    <property type="entry name" value="LRR_dom_sf"/>
</dbReference>
<reference evidence="10" key="1">
    <citation type="submission" date="2019-10" db="EMBL/GenBank/DDBJ databases">
        <authorList>
            <person name="Zhang R."/>
            <person name="Pan Y."/>
            <person name="Wang J."/>
            <person name="Ma R."/>
            <person name="Yu S."/>
        </authorList>
    </citation>
    <scope>NUCLEOTIDE SEQUENCE</scope>
    <source>
        <strain evidence="10">LA-IB0</strain>
        <tissue evidence="10">Leaf</tissue>
    </source>
</reference>
<evidence type="ECO:0000259" key="9">
    <source>
        <dbReference type="Pfam" id="PF23598"/>
    </source>
</evidence>
<keyword evidence="6" id="KW-0067">ATP-binding</keyword>
<comment type="similarity">
    <text evidence="1">Belongs to the disease resistance NB-LRR family.</text>
</comment>
<dbReference type="Gene3D" id="1.10.10.10">
    <property type="entry name" value="Winged helix-like DNA-binding domain superfamily/Winged helix DNA-binding domain"/>
    <property type="match status" value="1"/>
</dbReference>
<evidence type="ECO:0000256" key="5">
    <source>
        <dbReference type="ARBA" id="ARBA00022821"/>
    </source>
</evidence>
<evidence type="ECO:0000259" key="8">
    <source>
        <dbReference type="Pfam" id="PF23559"/>
    </source>
</evidence>
<keyword evidence="11" id="KW-1185">Reference proteome</keyword>
<evidence type="ECO:0000256" key="2">
    <source>
        <dbReference type="ARBA" id="ARBA00022614"/>
    </source>
</evidence>
<accession>A0AAV6W2V5</accession>
<dbReference type="InterPro" id="IPR055414">
    <property type="entry name" value="LRR_R13L4/SHOC2-like"/>
</dbReference>
<dbReference type="PANTHER" id="PTHR23155">
    <property type="entry name" value="DISEASE RESISTANCE PROTEIN RP"/>
    <property type="match status" value="1"/>
</dbReference>
<evidence type="ECO:0008006" key="12">
    <source>
        <dbReference type="Google" id="ProtNLM"/>
    </source>
</evidence>
<dbReference type="InterPro" id="IPR044974">
    <property type="entry name" value="Disease_R_plants"/>
</dbReference>
<dbReference type="Gene3D" id="1.20.5.4130">
    <property type="match status" value="1"/>
</dbReference>
<dbReference type="FunFam" id="1.10.10.10:FF:000322">
    <property type="entry name" value="Probable disease resistance protein At1g63360"/>
    <property type="match status" value="1"/>
</dbReference>
<evidence type="ECO:0000256" key="6">
    <source>
        <dbReference type="ARBA" id="ARBA00022840"/>
    </source>
</evidence>
<dbReference type="PANTHER" id="PTHR23155:SF1205">
    <property type="entry name" value="DISEASE RESISTANCE PROTEIN RPM1"/>
    <property type="match status" value="1"/>
</dbReference>
<dbReference type="Pfam" id="PF23559">
    <property type="entry name" value="WHD_DRP"/>
    <property type="match status" value="1"/>
</dbReference>
<feature type="domain" description="Disease resistance N-terminal" evidence="7">
    <location>
        <begin position="22"/>
        <end position="87"/>
    </location>
</feature>
<gene>
    <name evidence="10" type="ORF">BUALT_Bualt18G0108200</name>
</gene>
<dbReference type="GO" id="GO:0005524">
    <property type="term" value="F:ATP binding"/>
    <property type="evidence" value="ECO:0007669"/>
    <property type="project" value="UniProtKB-KW"/>
</dbReference>
<dbReference type="Pfam" id="PF18052">
    <property type="entry name" value="Rx_N"/>
    <property type="match status" value="1"/>
</dbReference>
<evidence type="ECO:0000256" key="3">
    <source>
        <dbReference type="ARBA" id="ARBA00022737"/>
    </source>
</evidence>
<feature type="domain" description="Disease resistance protein winged helix" evidence="8">
    <location>
        <begin position="186"/>
        <end position="253"/>
    </location>
</feature>
<dbReference type="GO" id="GO:0098542">
    <property type="term" value="P:defense response to other organism"/>
    <property type="evidence" value="ECO:0007669"/>
    <property type="project" value="TreeGrafter"/>
</dbReference>
<evidence type="ECO:0000259" key="7">
    <source>
        <dbReference type="Pfam" id="PF18052"/>
    </source>
</evidence>
<sequence length="661" mass="75937">MASLSAISFSTTLKLAELVLGLYENLNPRKSVVAEIRSMESWLRSMKAFIEDNDGREGGSRLLEDKVEKVRETAYDIEDVLDEILFHTPPYLFHDHEFTRKAHNFAHNVYHGFPFRGISDKIAIIKKSIDDIQSQHVTFSVNPGPSSSRSRTRVARPPLLDDKAPLLASYMDLSTDLKSCLLYFSIFPEDYSVERGRLIRLWVAEGFVKGRGCMTAEEVAEENLNELIHRNLVHVSNWDFDERPRKCRVVDPVLRVIIQKSRDENFASIFPRENTREQQRIRRLSLTQLPQQNTDFSCVRSMFLLRSSIISPSDLEKNEKNLRNFKLLKVLDLQAAPLEKFSEAITLLVLLRYLCLRATNINMIPSSIKKLSYLETLDLKQTDVIKLPNEISHLHNLRHLFAYKYDVKNFAAFDSVHGVNISEGICKLANLQDLSLVKVDKKGRILEELQQLSQLRKLGLMGIKGKHGKVLCASIQKMQKLTTLSLSSITEEEFLEVGEMKDPPRTLERLYLKGPLQEFPGWISELKNLRRIGLNWSKMEESPLRALKCLPNLMELQLVDSYIGDELKFEASGFEKLKILLIEDFSELNVVVIEKGAIPKLEKISLCRCPKLRLLPLGMENLAKVGKIILHGIPEELIARLRKNFEDRVLVERIRCGRFLF</sequence>
<dbReference type="InterPro" id="IPR036388">
    <property type="entry name" value="WH-like_DNA-bd_sf"/>
</dbReference>
<keyword evidence="5" id="KW-0611">Plant defense</keyword>
<dbReference type="CDD" id="cd14798">
    <property type="entry name" value="RX-CC_like"/>
    <property type="match status" value="1"/>
</dbReference>
<dbReference type="EMBL" id="WHWC01000018">
    <property type="protein sequence ID" value="KAG8365471.1"/>
    <property type="molecule type" value="Genomic_DNA"/>
</dbReference>
<keyword evidence="2" id="KW-0433">Leucine-rich repeat</keyword>
<dbReference type="Pfam" id="PF23598">
    <property type="entry name" value="LRR_14"/>
    <property type="match status" value="1"/>
</dbReference>
<keyword evidence="3" id="KW-0677">Repeat</keyword>
<feature type="domain" description="Disease resistance R13L4/SHOC-2-like LRR" evidence="9">
    <location>
        <begin position="305"/>
        <end position="630"/>
    </location>
</feature>
<comment type="caution">
    <text evidence="10">The sequence shown here is derived from an EMBL/GenBank/DDBJ whole genome shotgun (WGS) entry which is preliminary data.</text>
</comment>